<dbReference type="Proteomes" id="UP000254647">
    <property type="component" value="Unassembled WGS sequence"/>
</dbReference>
<evidence type="ECO:0000313" key="2">
    <source>
        <dbReference type="Proteomes" id="UP000254647"/>
    </source>
</evidence>
<evidence type="ECO:0000313" key="1">
    <source>
        <dbReference type="EMBL" id="STC74153.1"/>
    </source>
</evidence>
<name>A0A376CSQ3_ECOLX</name>
<dbReference type="AlphaFoldDB" id="A0A376CSQ3"/>
<reference evidence="1 2" key="1">
    <citation type="submission" date="2018-06" db="EMBL/GenBank/DDBJ databases">
        <authorList>
            <consortium name="Pathogen Informatics"/>
            <person name="Doyle S."/>
        </authorList>
    </citation>
    <scope>NUCLEOTIDE SEQUENCE [LARGE SCALE GENOMIC DNA]</scope>
    <source>
        <strain evidence="1 2">NCTC10767</strain>
    </source>
</reference>
<protein>
    <submittedName>
        <fullName evidence="1">Uncharacterized protein</fullName>
    </submittedName>
</protein>
<accession>A0A376CSQ3</accession>
<proteinExistence type="predicted"/>
<sequence length="85" mass="9700">MPDSASISTLSGTSDRLQERLERQIWFNSEAIIETTRIVVLEVVFIQRPGKFAADLPDKRLEVILQAIFFHLPQHADLLRIGLEV</sequence>
<gene>
    <name evidence="1" type="ORF">NCTC10767_00410</name>
</gene>
<organism evidence="1 2">
    <name type="scientific">Escherichia coli</name>
    <dbReference type="NCBI Taxonomy" id="562"/>
    <lineage>
        <taxon>Bacteria</taxon>
        <taxon>Pseudomonadati</taxon>
        <taxon>Pseudomonadota</taxon>
        <taxon>Gammaproteobacteria</taxon>
        <taxon>Enterobacterales</taxon>
        <taxon>Enterobacteriaceae</taxon>
        <taxon>Escherichia</taxon>
    </lineage>
</organism>
<dbReference type="EMBL" id="UFXW01000004">
    <property type="protein sequence ID" value="STC74153.1"/>
    <property type="molecule type" value="Genomic_DNA"/>
</dbReference>